<comment type="caution">
    <text evidence="1">The sequence shown here is derived from an EMBL/GenBank/DDBJ whole genome shotgun (WGS) entry which is preliminary data.</text>
</comment>
<dbReference type="EMBL" id="AZHW01001148">
    <property type="protein sequence ID" value="ETW93918.1"/>
    <property type="molecule type" value="Genomic_DNA"/>
</dbReference>
<dbReference type="AlphaFoldDB" id="W4L772"/>
<dbReference type="HOGENOM" id="CLU_1280015_0_0_7"/>
<evidence type="ECO:0000313" key="1">
    <source>
        <dbReference type="EMBL" id="ETW93918.1"/>
    </source>
</evidence>
<sequence length="216" mass="23684">NRARHLTTLAAMISGMVASQSSQLPRIATKVPSGTKPESRVKRFTRWVDNAYVTETLYFLPYAQLLLVGLGLETLVLAIDGSTVGRGCVALMVSVIYKGRALPIAWLVREGKKGHFPEQMHIDLIRQVQPLVPPGVEVVLVGDGEFDGINLQRTLHGKAQEGDWFYVCRTALNTTASLDGQDFRLDVMGTLMKPGTWVALEPVYVTSEAYGPVTTI</sequence>
<gene>
    <name evidence="1" type="ORF">ETSY1_37140</name>
</gene>
<accession>W4L772</accession>
<feature type="non-terminal residue" evidence="1">
    <location>
        <position position="1"/>
    </location>
</feature>
<organism evidence="1 2">
    <name type="scientific">Entotheonella factor</name>
    <dbReference type="NCBI Taxonomy" id="1429438"/>
    <lineage>
        <taxon>Bacteria</taxon>
        <taxon>Pseudomonadati</taxon>
        <taxon>Nitrospinota/Tectimicrobiota group</taxon>
        <taxon>Candidatus Tectimicrobiota</taxon>
        <taxon>Candidatus Entotheonellia</taxon>
        <taxon>Candidatus Entotheonellales</taxon>
        <taxon>Candidatus Entotheonellaceae</taxon>
        <taxon>Candidatus Entotheonella</taxon>
    </lineage>
</organism>
<dbReference type="Proteomes" id="UP000019141">
    <property type="component" value="Unassembled WGS sequence"/>
</dbReference>
<feature type="non-terminal residue" evidence="1">
    <location>
        <position position="216"/>
    </location>
</feature>
<reference evidence="1 2" key="1">
    <citation type="journal article" date="2014" name="Nature">
        <title>An environmental bacterial taxon with a large and distinct metabolic repertoire.</title>
        <authorList>
            <person name="Wilson M.C."/>
            <person name="Mori T."/>
            <person name="Ruckert C."/>
            <person name="Uria A.R."/>
            <person name="Helf M.J."/>
            <person name="Takada K."/>
            <person name="Gernert C."/>
            <person name="Steffens U.A."/>
            <person name="Heycke N."/>
            <person name="Schmitt S."/>
            <person name="Rinke C."/>
            <person name="Helfrich E.J."/>
            <person name="Brachmann A.O."/>
            <person name="Gurgui C."/>
            <person name="Wakimoto T."/>
            <person name="Kracht M."/>
            <person name="Crusemann M."/>
            <person name="Hentschel U."/>
            <person name="Abe I."/>
            <person name="Matsunaga S."/>
            <person name="Kalinowski J."/>
            <person name="Takeyama H."/>
            <person name="Piel J."/>
        </authorList>
    </citation>
    <scope>NUCLEOTIDE SEQUENCE [LARGE SCALE GENOMIC DNA]</scope>
    <source>
        <strain evidence="2">TSY1</strain>
    </source>
</reference>
<dbReference type="InterPro" id="IPR012337">
    <property type="entry name" value="RNaseH-like_sf"/>
</dbReference>
<protein>
    <recommendedName>
        <fullName evidence="3">Transposase IS4-like domain-containing protein</fullName>
    </recommendedName>
</protein>
<proteinExistence type="predicted"/>
<dbReference type="SUPFAM" id="SSF53098">
    <property type="entry name" value="Ribonuclease H-like"/>
    <property type="match status" value="1"/>
</dbReference>
<evidence type="ECO:0000313" key="2">
    <source>
        <dbReference type="Proteomes" id="UP000019141"/>
    </source>
</evidence>
<name>W4L772_ENTF1</name>
<evidence type="ECO:0008006" key="3">
    <source>
        <dbReference type="Google" id="ProtNLM"/>
    </source>
</evidence>
<keyword evidence="2" id="KW-1185">Reference proteome</keyword>